<accession>A0A1H8WUB2</accession>
<dbReference type="RefSeq" id="WP_091748667.1">
    <property type="nucleotide sequence ID" value="NZ_FODY01000018.1"/>
</dbReference>
<keyword evidence="4" id="KW-0762">Sugar transport</keyword>
<feature type="transmembrane region" description="Helical" evidence="9">
    <location>
        <begin position="37"/>
        <end position="60"/>
    </location>
</feature>
<dbReference type="PROSITE" id="PS51106">
    <property type="entry name" value="PTS_EIIC_TYPE_4"/>
    <property type="match status" value="1"/>
</dbReference>
<feature type="transmembrane region" description="Helical" evidence="9">
    <location>
        <begin position="183"/>
        <end position="204"/>
    </location>
</feature>
<evidence type="ECO:0000256" key="9">
    <source>
        <dbReference type="SAM" id="Phobius"/>
    </source>
</evidence>
<feature type="transmembrane region" description="Helical" evidence="9">
    <location>
        <begin position="210"/>
        <end position="243"/>
    </location>
</feature>
<dbReference type="OrthoDB" id="9815089at2"/>
<keyword evidence="11" id="KW-1185">Reference proteome</keyword>
<proteinExistence type="predicted"/>
<keyword evidence="6 9" id="KW-0812">Transmembrane</keyword>
<dbReference type="PANTHER" id="PTHR32502:SF8">
    <property type="entry name" value="N-ACETYLGALACTOSAMINE PERMEASE IIC COMPONENT 1"/>
    <property type="match status" value="1"/>
</dbReference>
<sequence>MSIDIVQAILIGVVYYLGFNGTPWLTNLGATIANRPLIAGTLVGFILGDPVTGCIIGAAINLPYLAYISAGGTVPMDPGLAGTMGTALAMAAGATPQVAVSLAVPIGLLGTMLFTLRMTVDIAFVHMADKAAAEGDYRKVNFFNVVPPQLFLAFITIVPVALGVYFGADIMTRMIQSLSGTPLHVLTVIGGVLPALGIAMNLRAIVNKYILLFFLIGFILQVYFHVPIITISIIGFIIAILYTELSMKDQEAR</sequence>
<reference evidence="10 11" key="1">
    <citation type="submission" date="2016-10" db="EMBL/GenBank/DDBJ databases">
        <authorList>
            <person name="de Groot N.N."/>
        </authorList>
    </citation>
    <scope>NUCLEOTIDE SEQUENCE [LARGE SCALE GENOMIC DNA]</scope>
    <source>
        <strain evidence="10 11">DSM 13305</strain>
    </source>
</reference>
<name>A0A1H8WUB2_9FIRM</name>
<evidence type="ECO:0000256" key="4">
    <source>
        <dbReference type="ARBA" id="ARBA00022597"/>
    </source>
</evidence>
<dbReference type="GO" id="GO:0009401">
    <property type="term" value="P:phosphoenolpyruvate-dependent sugar phosphotransferase system"/>
    <property type="evidence" value="ECO:0007669"/>
    <property type="project" value="UniProtKB-KW"/>
</dbReference>
<dbReference type="Proteomes" id="UP000198847">
    <property type="component" value="Unassembled WGS sequence"/>
</dbReference>
<evidence type="ECO:0000256" key="1">
    <source>
        <dbReference type="ARBA" id="ARBA00004651"/>
    </source>
</evidence>
<feature type="transmembrane region" description="Helical" evidence="9">
    <location>
        <begin position="6"/>
        <end position="25"/>
    </location>
</feature>
<evidence type="ECO:0000256" key="2">
    <source>
        <dbReference type="ARBA" id="ARBA00022448"/>
    </source>
</evidence>
<keyword evidence="8 9" id="KW-0472">Membrane</keyword>
<comment type="subcellular location">
    <subcellularLocation>
        <location evidence="1">Cell membrane</location>
        <topology evidence="1">Multi-pass membrane protein</topology>
    </subcellularLocation>
</comment>
<dbReference type="InterPro" id="IPR050303">
    <property type="entry name" value="GatZ_KbaZ_carbometab"/>
</dbReference>
<keyword evidence="7 9" id="KW-1133">Transmembrane helix</keyword>
<evidence type="ECO:0000313" key="11">
    <source>
        <dbReference type="Proteomes" id="UP000198847"/>
    </source>
</evidence>
<protein>
    <submittedName>
        <fullName evidence="10">PTS system, mannose-specific IIC component</fullName>
    </submittedName>
</protein>
<evidence type="ECO:0000256" key="7">
    <source>
        <dbReference type="ARBA" id="ARBA00022989"/>
    </source>
</evidence>
<dbReference type="STRING" id="112903.SAMN04490178_11820"/>
<dbReference type="Pfam" id="PF03609">
    <property type="entry name" value="EII-Sor"/>
    <property type="match status" value="1"/>
</dbReference>
<dbReference type="AlphaFoldDB" id="A0A1H8WUB2"/>
<keyword evidence="5" id="KW-0598">Phosphotransferase system</keyword>
<dbReference type="EMBL" id="FODY01000018">
    <property type="protein sequence ID" value="SEP31219.1"/>
    <property type="molecule type" value="Genomic_DNA"/>
</dbReference>
<evidence type="ECO:0000256" key="5">
    <source>
        <dbReference type="ARBA" id="ARBA00022683"/>
    </source>
</evidence>
<organism evidence="10 11">
    <name type="scientific">Propionispora vibrioides</name>
    <dbReference type="NCBI Taxonomy" id="112903"/>
    <lineage>
        <taxon>Bacteria</taxon>
        <taxon>Bacillati</taxon>
        <taxon>Bacillota</taxon>
        <taxon>Negativicutes</taxon>
        <taxon>Selenomonadales</taxon>
        <taxon>Sporomusaceae</taxon>
        <taxon>Propionispora</taxon>
    </lineage>
</organism>
<feature type="transmembrane region" description="Helical" evidence="9">
    <location>
        <begin position="106"/>
        <end position="128"/>
    </location>
</feature>
<keyword evidence="2" id="KW-0813">Transport</keyword>
<dbReference type="InterPro" id="IPR004700">
    <property type="entry name" value="PTS_IIC_man"/>
</dbReference>
<evidence type="ECO:0000313" key="10">
    <source>
        <dbReference type="EMBL" id="SEP31219.1"/>
    </source>
</evidence>
<evidence type="ECO:0000256" key="3">
    <source>
        <dbReference type="ARBA" id="ARBA00022475"/>
    </source>
</evidence>
<keyword evidence="3" id="KW-1003">Cell membrane</keyword>
<feature type="transmembrane region" description="Helical" evidence="9">
    <location>
        <begin position="148"/>
        <end position="171"/>
    </location>
</feature>
<evidence type="ECO:0000256" key="8">
    <source>
        <dbReference type="ARBA" id="ARBA00023136"/>
    </source>
</evidence>
<dbReference type="GO" id="GO:0005886">
    <property type="term" value="C:plasma membrane"/>
    <property type="evidence" value="ECO:0007669"/>
    <property type="project" value="UniProtKB-SubCell"/>
</dbReference>
<evidence type="ECO:0000256" key="6">
    <source>
        <dbReference type="ARBA" id="ARBA00022692"/>
    </source>
</evidence>
<gene>
    <name evidence="10" type="ORF">SAMN04490178_11820</name>
</gene>
<dbReference type="PANTHER" id="PTHR32502">
    <property type="entry name" value="N-ACETYLGALACTOSAMINE PERMEASE II COMPONENT-RELATED"/>
    <property type="match status" value="1"/>
</dbReference>